<evidence type="ECO:0000313" key="9">
    <source>
        <dbReference type="Proteomes" id="UP000271626"/>
    </source>
</evidence>
<organism evidence="8 9">
    <name type="scientific">Tsukamurella paurometabola</name>
    <name type="common">Corynebacterium paurometabolum</name>
    <dbReference type="NCBI Taxonomy" id="2061"/>
    <lineage>
        <taxon>Bacteria</taxon>
        <taxon>Bacillati</taxon>
        <taxon>Actinomycetota</taxon>
        <taxon>Actinomycetes</taxon>
        <taxon>Mycobacteriales</taxon>
        <taxon>Tsukamurellaceae</taxon>
        <taxon>Tsukamurella</taxon>
    </lineage>
</organism>
<dbReference type="AlphaFoldDB" id="A0A3P8KCX2"/>
<gene>
    <name evidence="8" type="ORF">NCTC10741_00592</name>
</gene>
<dbReference type="PANTHER" id="PTHR33452">
    <property type="entry name" value="OXIDOREDUCTASE CATD-RELATED"/>
    <property type="match status" value="1"/>
</dbReference>
<dbReference type="InterPro" id="IPR051907">
    <property type="entry name" value="DoxX-like_oxidoreductase"/>
</dbReference>
<reference evidence="8 9" key="1">
    <citation type="submission" date="2018-12" db="EMBL/GenBank/DDBJ databases">
        <authorList>
            <consortium name="Pathogen Informatics"/>
        </authorList>
    </citation>
    <scope>NUCLEOTIDE SEQUENCE [LARGE SCALE GENOMIC DNA]</scope>
    <source>
        <strain evidence="8 9">NCTC10741</strain>
    </source>
</reference>
<evidence type="ECO:0000256" key="4">
    <source>
        <dbReference type="ARBA" id="ARBA00022692"/>
    </source>
</evidence>
<comment type="similarity">
    <text evidence="2">Belongs to the DoxX family.</text>
</comment>
<evidence type="ECO:0000313" key="8">
    <source>
        <dbReference type="EMBL" id="VDR37488.1"/>
    </source>
</evidence>
<protein>
    <submittedName>
        <fullName evidence="8">DoxX</fullName>
    </submittedName>
</protein>
<name>A0A3P8KCX2_TSUPA</name>
<feature type="transmembrane region" description="Helical" evidence="7">
    <location>
        <begin position="113"/>
        <end position="137"/>
    </location>
</feature>
<accession>A0A3P8KCX2</accession>
<evidence type="ECO:0000256" key="6">
    <source>
        <dbReference type="ARBA" id="ARBA00023136"/>
    </source>
</evidence>
<evidence type="ECO:0000256" key="3">
    <source>
        <dbReference type="ARBA" id="ARBA00022475"/>
    </source>
</evidence>
<keyword evidence="6 7" id="KW-0472">Membrane</keyword>
<feature type="transmembrane region" description="Helical" evidence="7">
    <location>
        <begin position="68"/>
        <end position="93"/>
    </location>
</feature>
<dbReference type="GO" id="GO:0005886">
    <property type="term" value="C:plasma membrane"/>
    <property type="evidence" value="ECO:0007669"/>
    <property type="project" value="UniProtKB-SubCell"/>
</dbReference>
<evidence type="ECO:0000256" key="2">
    <source>
        <dbReference type="ARBA" id="ARBA00006679"/>
    </source>
</evidence>
<dbReference type="PANTHER" id="PTHR33452:SF1">
    <property type="entry name" value="INNER MEMBRANE PROTEIN YPHA-RELATED"/>
    <property type="match status" value="1"/>
</dbReference>
<keyword evidence="4 7" id="KW-0812">Transmembrane</keyword>
<sequence length="145" mass="14860">MVKKLVTAQFTLLTVARVILGVVFFAHGWQKVVTNGLSATGKAFEGMGVPAPTLSAWFAGLAELVGGALLIVGFAVPIVAVVLIVDMLGAIFTVHLDNGFFAANPGGGIELPLVLIAGLLAVAAVPQTSLGVDALLLKNKLEEAK</sequence>
<comment type="subcellular location">
    <subcellularLocation>
        <location evidence="1">Cell membrane</location>
        <topology evidence="1">Multi-pass membrane protein</topology>
    </subcellularLocation>
</comment>
<dbReference type="OrthoDB" id="1122432at2"/>
<dbReference type="Pfam" id="PF07681">
    <property type="entry name" value="DoxX"/>
    <property type="match status" value="1"/>
</dbReference>
<dbReference type="InterPro" id="IPR032808">
    <property type="entry name" value="DoxX"/>
</dbReference>
<evidence type="ECO:0000256" key="5">
    <source>
        <dbReference type="ARBA" id="ARBA00022989"/>
    </source>
</evidence>
<dbReference type="RefSeq" id="WP_126194869.1">
    <property type="nucleotide sequence ID" value="NZ_CP085954.1"/>
</dbReference>
<dbReference type="Proteomes" id="UP000271626">
    <property type="component" value="Chromosome"/>
</dbReference>
<evidence type="ECO:0000256" key="1">
    <source>
        <dbReference type="ARBA" id="ARBA00004651"/>
    </source>
</evidence>
<proteinExistence type="inferred from homology"/>
<keyword evidence="5 7" id="KW-1133">Transmembrane helix</keyword>
<dbReference type="EMBL" id="LR131273">
    <property type="protein sequence ID" value="VDR37488.1"/>
    <property type="molecule type" value="Genomic_DNA"/>
</dbReference>
<keyword evidence="3" id="KW-1003">Cell membrane</keyword>
<evidence type="ECO:0000256" key="7">
    <source>
        <dbReference type="SAM" id="Phobius"/>
    </source>
</evidence>
<feature type="transmembrane region" description="Helical" evidence="7">
    <location>
        <begin position="6"/>
        <end position="26"/>
    </location>
</feature>